<dbReference type="PANTHER" id="PTHR32089">
    <property type="entry name" value="METHYL-ACCEPTING CHEMOTAXIS PROTEIN MCPB"/>
    <property type="match status" value="1"/>
</dbReference>
<comment type="similarity">
    <text evidence="3">Belongs to the methyl-accepting chemotaxis (MCP) protein family.</text>
</comment>
<dbReference type="Gene3D" id="1.10.287.950">
    <property type="entry name" value="Methyl-accepting chemotaxis protein"/>
    <property type="match status" value="1"/>
</dbReference>
<evidence type="ECO:0000313" key="8">
    <source>
        <dbReference type="EMBL" id="RJG41983.1"/>
    </source>
</evidence>
<dbReference type="PROSITE" id="PS50111">
    <property type="entry name" value="CHEMOTAXIS_TRANSDUC_2"/>
    <property type="match status" value="1"/>
</dbReference>
<reference evidence="8 9" key="2">
    <citation type="submission" date="2019-01" db="EMBL/GenBank/DDBJ databases">
        <title>Motilimonas pumilus sp. nov., isolated from the gut of sea cucumber (Apostichopus japonicus).</title>
        <authorList>
            <person name="Wang F.-Q."/>
            <person name="Ren L.-H."/>
            <person name="Lin Y.-W."/>
            <person name="Sun G.-H."/>
            <person name="Du Z.-J."/>
            <person name="Zhao J.-X."/>
            <person name="Liu X.-J."/>
            <person name="Liu L.-J."/>
        </authorList>
    </citation>
    <scope>NUCLEOTIDE SEQUENCE [LARGE SCALE GENOMIC DNA]</scope>
    <source>
        <strain evidence="8 9">PLHSC7-2</strain>
    </source>
</reference>
<organism evidence="8 9">
    <name type="scientific">Motilimonas pumila</name>
    <dbReference type="NCBI Taxonomy" id="2303987"/>
    <lineage>
        <taxon>Bacteria</taxon>
        <taxon>Pseudomonadati</taxon>
        <taxon>Pseudomonadota</taxon>
        <taxon>Gammaproteobacteria</taxon>
        <taxon>Alteromonadales</taxon>
        <taxon>Alteromonadales genera incertae sedis</taxon>
        <taxon>Motilimonas</taxon>
    </lineage>
</organism>
<dbReference type="GO" id="GO:0016020">
    <property type="term" value="C:membrane"/>
    <property type="evidence" value="ECO:0007669"/>
    <property type="project" value="UniProtKB-SubCell"/>
</dbReference>
<dbReference type="RefSeq" id="WP_119911644.1">
    <property type="nucleotide sequence ID" value="NZ_QZCH01000022.1"/>
</dbReference>
<dbReference type="AlphaFoldDB" id="A0A418YBU5"/>
<dbReference type="Pfam" id="PF00015">
    <property type="entry name" value="MCPsignal"/>
    <property type="match status" value="1"/>
</dbReference>
<dbReference type="Pfam" id="PF00672">
    <property type="entry name" value="HAMP"/>
    <property type="match status" value="1"/>
</dbReference>
<proteinExistence type="inferred from homology"/>
<dbReference type="EMBL" id="QZCH01000022">
    <property type="protein sequence ID" value="RJG41983.1"/>
    <property type="molecule type" value="Genomic_DNA"/>
</dbReference>
<evidence type="ECO:0000259" key="6">
    <source>
        <dbReference type="PROSITE" id="PS50111"/>
    </source>
</evidence>
<dbReference type="SUPFAM" id="SSF58104">
    <property type="entry name" value="Methyl-accepting chemotaxis protein (MCP) signaling domain"/>
    <property type="match status" value="1"/>
</dbReference>
<comment type="subcellular location">
    <subcellularLocation>
        <location evidence="1">Membrane</location>
    </subcellularLocation>
</comment>
<dbReference type="OrthoDB" id="6846832at2"/>
<keyword evidence="5" id="KW-0812">Transmembrane</keyword>
<gene>
    <name evidence="8" type="ORF">D1Z90_15215</name>
</gene>
<sequence>MKKFWNNLSIVHMVISGFVLLVAMIMLNNLMALKTGSELESLMSDVTEKATPLVLQTNKIAVALLQADNELKYYLLTNKVDELAPKKAEFEREKKEFEDGLKQLKMMATGQPQLQRQIDGIIKLEKDYFETAAQVMPQWQSLLEQNKAFASKKSQFAVMTPNLKQRIADLAKDSPSHQFTADTIVSKIAILELGTNDALNQNDPKKVKSTMRRNKMQIRSIQNSAKTLGNSIPGFNGQTKDLIDQFVADTTNPKAGLLADYQKLVTVQNEMINAVQESAKQVDQAVAELIKINASAESVVDDAVSNTNQALVASRSNIIIGALISLAIAVVVGFSVARSIKKPLQNLLQVLTAVTDGDMTQQIKYTSNNEFGQLSSQVNTLVEQMRSILSKLSEASHKLNDLATTNQVTMDKSKDELDNQRHETAGVAAAMTEMEQSVREVANAANMTLEQVNQVEQASNTGREVMALNISTTHQLSDKIQDSSNVIAEVGALSNNIGGILDVIRGIADQTNLLALNAAIEAARAGEQGRGFAVVADEVRDLAQKTTNSTSEIQSMIENLQSSARRAVNVMSECSHEMEASIAQSSDANGAMEEIQGIVTLISDMSSQIAAAAEEQQATSAEIANNINRISDISDVNYQGIEEIANAGHILEELAQNQDELVSHFKL</sequence>
<evidence type="ECO:0000256" key="3">
    <source>
        <dbReference type="ARBA" id="ARBA00029447"/>
    </source>
</evidence>
<dbReference type="Gene3D" id="6.10.340.10">
    <property type="match status" value="1"/>
</dbReference>
<evidence type="ECO:0000256" key="4">
    <source>
        <dbReference type="PROSITE-ProRule" id="PRU00284"/>
    </source>
</evidence>
<dbReference type="InterPro" id="IPR004089">
    <property type="entry name" value="MCPsignal_dom"/>
</dbReference>
<protein>
    <submittedName>
        <fullName evidence="8">Methyl-accepting chemotaxis protein</fullName>
    </submittedName>
</protein>
<keyword evidence="2 4" id="KW-0807">Transducer</keyword>
<accession>A0A418YBU5</accession>
<feature type="transmembrane region" description="Helical" evidence="5">
    <location>
        <begin position="318"/>
        <end position="337"/>
    </location>
</feature>
<keyword evidence="9" id="KW-1185">Reference proteome</keyword>
<dbReference type="InterPro" id="IPR003660">
    <property type="entry name" value="HAMP_dom"/>
</dbReference>
<comment type="caution">
    <text evidence="8">The sequence shown here is derived from an EMBL/GenBank/DDBJ whole genome shotgun (WGS) entry which is preliminary data.</text>
</comment>
<dbReference type="SMART" id="SM00304">
    <property type="entry name" value="HAMP"/>
    <property type="match status" value="1"/>
</dbReference>
<keyword evidence="5" id="KW-1133">Transmembrane helix</keyword>
<keyword evidence="5" id="KW-0472">Membrane</keyword>
<dbReference type="GO" id="GO:0006935">
    <property type="term" value="P:chemotaxis"/>
    <property type="evidence" value="ECO:0007669"/>
    <property type="project" value="UniProtKB-ARBA"/>
</dbReference>
<name>A0A418YBU5_9GAMM</name>
<evidence type="ECO:0000256" key="1">
    <source>
        <dbReference type="ARBA" id="ARBA00004370"/>
    </source>
</evidence>
<feature type="transmembrane region" description="Helical" evidence="5">
    <location>
        <begin position="7"/>
        <end position="27"/>
    </location>
</feature>
<dbReference type="GO" id="GO:0007165">
    <property type="term" value="P:signal transduction"/>
    <property type="evidence" value="ECO:0007669"/>
    <property type="project" value="UniProtKB-KW"/>
</dbReference>
<evidence type="ECO:0000259" key="7">
    <source>
        <dbReference type="PROSITE" id="PS50885"/>
    </source>
</evidence>
<dbReference type="PANTHER" id="PTHR32089:SF70">
    <property type="entry name" value="ENERGY TAXIS MODULATING METHYL ACCEPTING SENSORY TRANSDUCER"/>
    <property type="match status" value="1"/>
</dbReference>
<evidence type="ECO:0000256" key="5">
    <source>
        <dbReference type="SAM" id="Phobius"/>
    </source>
</evidence>
<evidence type="ECO:0000256" key="2">
    <source>
        <dbReference type="ARBA" id="ARBA00023224"/>
    </source>
</evidence>
<dbReference type="Proteomes" id="UP000283255">
    <property type="component" value="Unassembled WGS sequence"/>
</dbReference>
<feature type="domain" description="Methyl-accepting transducer" evidence="6">
    <location>
        <begin position="395"/>
        <end position="631"/>
    </location>
</feature>
<reference evidence="8 9" key="1">
    <citation type="submission" date="2018-09" db="EMBL/GenBank/DDBJ databases">
        <authorList>
            <person name="Wang F."/>
        </authorList>
    </citation>
    <scope>NUCLEOTIDE SEQUENCE [LARGE SCALE GENOMIC DNA]</scope>
    <source>
        <strain evidence="8 9">PLHSC7-2</strain>
    </source>
</reference>
<dbReference type="CDD" id="cd11386">
    <property type="entry name" value="MCP_signal"/>
    <property type="match status" value="1"/>
</dbReference>
<feature type="domain" description="HAMP" evidence="7">
    <location>
        <begin position="338"/>
        <end position="390"/>
    </location>
</feature>
<dbReference type="CDD" id="cd06225">
    <property type="entry name" value="HAMP"/>
    <property type="match status" value="1"/>
</dbReference>
<dbReference type="SMART" id="SM00283">
    <property type="entry name" value="MA"/>
    <property type="match status" value="1"/>
</dbReference>
<dbReference type="PROSITE" id="PS50885">
    <property type="entry name" value="HAMP"/>
    <property type="match status" value="1"/>
</dbReference>
<evidence type="ECO:0000313" key="9">
    <source>
        <dbReference type="Proteomes" id="UP000283255"/>
    </source>
</evidence>
<dbReference type="FunFam" id="1.10.287.950:FF:000001">
    <property type="entry name" value="Methyl-accepting chemotaxis sensory transducer"/>
    <property type="match status" value="1"/>
</dbReference>